<dbReference type="Proteomes" id="UP000184474">
    <property type="component" value="Unassembled WGS sequence"/>
</dbReference>
<dbReference type="Gene3D" id="1.10.1740.10">
    <property type="match status" value="1"/>
</dbReference>
<keyword evidence="2" id="KW-0805">Transcription regulation</keyword>
<proteinExistence type="inferred from homology"/>
<dbReference type="EMBL" id="FRAA01000002">
    <property type="protein sequence ID" value="SHK02297.1"/>
    <property type="molecule type" value="Genomic_DNA"/>
</dbReference>
<keyword evidence="4" id="KW-0804">Transcription</keyword>
<dbReference type="AlphaFoldDB" id="A0A1M6P2R7"/>
<dbReference type="InterPro" id="IPR007627">
    <property type="entry name" value="RNA_pol_sigma70_r2"/>
</dbReference>
<dbReference type="InterPro" id="IPR013249">
    <property type="entry name" value="RNA_pol_sigma70_r4_t2"/>
</dbReference>
<dbReference type="SUPFAM" id="SSF88659">
    <property type="entry name" value="Sigma3 and sigma4 domains of RNA polymerase sigma factors"/>
    <property type="match status" value="1"/>
</dbReference>
<dbReference type="GO" id="GO:0016987">
    <property type="term" value="F:sigma factor activity"/>
    <property type="evidence" value="ECO:0007669"/>
    <property type="project" value="UniProtKB-KW"/>
</dbReference>
<dbReference type="NCBIfam" id="TIGR02937">
    <property type="entry name" value="sigma70-ECF"/>
    <property type="match status" value="1"/>
</dbReference>
<dbReference type="GO" id="GO:0006352">
    <property type="term" value="P:DNA-templated transcription initiation"/>
    <property type="evidence" value="ECO:0007669"/>
    <property type="project" value="InterPro"/>
</dbReference>
<evidence type="ECO:0000256" key="4">
    <source>
        <dbReference type="ARBA" id="ARBA00023163"/>
    </source>
</evidence>
<protein>
    <submittedName>
        <fullName evidence="7">RNA polymerase sigma-70 factor, ECF subfamily</fullName>
    </submittedName>
</protein>
<keyword evidence="8" id="KW-1185">Reference proteome</keyword>
<dbReference type="Pfam" id="PF08281">
    <property type="entry name" value="Sigma70_r4_2"/>
    <property type="match status" value="1"/>
</dbReference>
<reference evidence="8" key="1">
    <citation type="submission" date="2016-11" db="EMBL/GenBank/DDBJ databases">
        <authorList>
            <person name="Varghese N."/>
            <person name="Submissions S."/>
        </authorList>
    </citation>
    <scope>NUCLEOTIDE SEQUENCE [LARGE SCALE GENOMIC DNA]</scope>
    <source>
        <strain evidence="8">DSM 26134</strain>
    </source>
</reference>
<dbReference type="Gene3D" id="1.10.10.10">
    <property type="entry name" value="Winged helix-like DNA-binding domain superfamily/Winged helix DNA-binding domain"/>
    <property type="match status" value="1"/>
</dbReference>
<evidence type="ECO:0000313" key="8">
    <source>
        <dbReference type="Proteomes" id="UP000184474"/>
    </source>
</evidence>
<dbReference type="PANTHER" id="PTHR43133:SF51">
    <property type="entry name" value="RNA POLYMERASE SIGMA FACTOR"/>
    <property type="match status" value="1"/>
</dbReference>
<evidence type="ECO:0000256" key="2">
    <source>
        <dbReference type="ARBA" id="ARBA00023015"/>
    </source>
</evidence>
<dbReference type="GO" id="GO:0003677">
    <property type="term" value="F:DNA binding"/>
    <property type="evidence" value="ECO:0007669"/>
    <property type="project" value="InterPro"/>
</dbReference>
<feature type="domain" description="RNA polymerase sigma-70 region 2" evidence="5">
    <location>
        <begin position="60"/>
        <end position="129"/>
    </location>
</feature>
<dbReference type="STRING" id="156994.SAMN04488028_102525"/>
<organism evidence="7 8">
    <name type="scientific">Reichenbachiella agariperforans</name>
    <dbReference type="NCBI Taxonomy" id="156994"/>
    <lineage>
        <taxon>Bacteria</taxon>
        <taxon>Pseudomonadati</taxon>
        <taxon>Bacteroidota</taxon>
        <taxon>Cytophagia</taxon>
        <taxon>Cytophagales</taxon>
        <taxon>Reichenbachiellaceae</taxon>
        <taxon>Reichenbachiella</taxon>
    </lineage>
</organism>
<dbReference type="InterPro" id="IPR036388">
    <property type="entry name" value="WH-like_DNA-bd_sf"/>
</dbReference>
<evidence type="ECO:0000259" key="6">
    <source>
        <dbReference type="Pfam" id="PF08281"/>
    </source>
</evidence>
<name>A0A1M6P2R7_REIAG</name>
<dbReference type="InterPro" id="IPR039425">
    <property type="entry name" value="RNA_pol_sigma-70-like"/>
</dbReference>
<dbReference type="InterPro" id="IPR014284">
    <property type="entry name" value="RNA_pol_sigma-70_dom"/>
</dbReference>
<evidence type="ECO:0000259" key="5">
    <source>
        <dbReference type="Pfam" id="PF04542"/>
    </source>
</evidence>
<evidence type="ECO:0000256" key="1">
    <source>
        <dbReference type="ARBA" id="ARBA00010641"/>
    </source>
</evidence>
<dbReference type="PANTHER" id="PTHR43133">
    <property type="entry name" value="RNA POLYMERASE ECF-TYPE SIGMA FACTO"/>
    <property type="match status" value="1"/>
</dbReference>
<gene>
    <name evidence="7" type="ORF">SAMN04488028_102525</name>
</gene>
<dbReference type="Pfam" id="PF04542">
    <property type="entry name" value="Sigma70_r2"/>
    <property type="match status" value="1"/>
</dbReference>
<sequence length="233" mass="27053">MEKSDKTKNTCTPEILNQAKQYDLEHHVKTTGKMKNNVSVSDSALISQYKNGSEAAFEELVTRHKSRVFTTIYLIVKDKYVAEDLLQDTFIKVIKTVKSGKYNEEGKFLPWVLRIAHNLAIDFFRKDKRYPTIVMEDGSGVFNTLDFAEDSVESLQIKSDTHALLKNLVQELPETQKEVLIMRHYMQMSFQDIADTTQVSINTALGRMRYALINLRKKMQKMSIDYDQHIYRN</sequence>
<comment type="similarity">
    <text evidence="1">Belongs to the sigma-70 factor family. ECF subfamily.</text>
</comment>
<dbReference type="SUPFAM" id="SSF88946">
    <property type="entry name" value="Sigma2 domain of RNA polymerase sigma factors"/>
    <property type="match status" value="1"/>
</dbReference>
<accession>A0A1M6P2R7</accession>
<feature type="domain" description="RNA polymerase sigma factor 70 region 4 type 2" evidence="6">
    <location>
        <begin position="164"/>
        <end position="203"/>
    </location>
</feature>
<dbReference type="InterPro" id="IPR013325">
    <property type="entry name" value="RNA_pol_sigma_r2"/>
</dbReference>
<dbReference type="InterPro" id="IPR013324">
    <property type="entry name" value="RNA_pol_sigma_r3/r4-like"/>
</dbReference>
<keyword evidence="3" id="KW-0731">Sigma factor</keyword>
<evidence type="ECO:0000256" key="3">
    <source>
        <dbReference type="ARBA" id="ARBA00023082"/>
    </source>
</evidence>
<evidence type="ECO:0000313" key="7">
    <source>
        <dbReference type="EMBL" id="SHK02297.1"/>
    </source>
</evidence>